<evidence type="ECO:0000313" key="2">
    <source>
        <dbReference type="EMBL" id="BDU76127.1"/>
    </source>
</evidence>
<dbReference type="PROSITE" id="PS51257">
    <property type="entry name" value="PROKAR_LIPOPROTEIN"/>
    <property type="match status" value="1"/>
</dbReference>
<dbReference type="RefSeq" id="WP_243334658.1">
    <property type="nucleotide sequence ID" value="NZ_AP027081.1"/>
</dbReference>
<feature type="chain" id="PRO_5041380760" evidence="1">
    <location>
        <begin position="27"/>
        <end position="150"/>
    </location>
</feature>
<dbReference type="KEGG" id="msea:METESE_10850"/>
<keyword evidence="3" id="KW-1185">Reference proteome</keyword>
<name>A0AA48GY19_9BACT</name>
<sequence>MALARLTLVPAALALLLGTGCLPASAPFHLYPMDPGSNPAPLPAQLRIAFGWQTVAIQVTLPGGDTYQGTVPTDAPPPADRILAGSWDRVFGTGYFNAKVLGSPKYFRATLRNAAGAELLLELHTIPGDVHGGVEGVARDAAGRLYKAGH</sequence>
<dbReference type="EMBL" id="AP027081">
    <property type="protein sequence ID" value="BDU76127.1"/>
    <property type="molecule type" value="Genomic_DNA"/>
</dbReference>
<evidence type="ECO:0000313" key="3">
    <source>
        <dbReference type="Proteomes" id="UP001228113"/>
    </source>
</evidence>
<dbReference type="Proteomes" id="UP001228113">
    <property type="component" value="Chromosome"/>
</dbReference>
<accession>A0AA48GY19</accession>
<gene>
    <name evidence="2" type="ORF">METESE_10850</name>
</gene>
<feature type="signal peptide" evidence="1">
    <location>
        <begin position="1"/>
        <end position="26"/>
    </location>
</feature>
<organism evidence="2 3">
    <name type="scientific">Mesoterricola sediminis</name>
    <dbReference type="NCBI Taxonomy" id="2927980"/>
    <lineage>
        <taxon>Bacteria</taxon>
        <taxon>Pseudomonadati</taxon>
        <taxon>Acidobacteriota</taxon>
        <taxon>Holophagae</taxon>
        <taxon>Holophagales</taxon>
        <taxon>Holophagaceae</taxon>
        <taxon>Mesoterricola</taxon>
    </lineage>
</organism>
<proteinExistence type="predicted"/>
<keyword evidence="1" id="KW-0732">Signal</keyword>
<protein>
    <submittedName>
        <fullName evidence="2">Uncharacterized protein</fullName>
    </submittedName>
</protein>
<evidence type="ECO:0000256" key="1">
    <source>
        <dbReference type="SAM" id="SignalP"/>
    </source>
</evidence>
<reference evidence="2" key="1">
    <citation type="journal article" date="2023" name="Int. J. Syst. Evol. Microbiol.">
        <title>Mesoterricola silvestris gen. nov., sp. nov., Mesoterricola sediminis sp. nov., Geothrix oryzae sp. nov., Geothrix edaphica sp. nov., Geothrix rubra sp. nov., and Geothrix limicola sp. nov., six novel members of Acidobacteriota isolated from soils.</title>
        <authorList>
            <person name="Itoh H."/>
            <person name="Sugisawa Y."/>
            <person name="Mise K."/>
            <person name="Xu Z."/>
            <person name="Kuniyasu M."/>
            <person name="Ushijima N."/>
            <person name="Kawano K."/>
            <person name="Kobayashi E."/>
            <person name="Shiratori Y."/>
            <person name="Masuda Y."/>
            <person name="Senoo K."/>
        </authorList>
    </citation>
    <scope>NUCLEOTIDE SEQUENCE</scope>
    <source>
        <strain evidence="2">W786</strain>
    </source>
</reference>
<dbReference type="AlphaFoldDB" id="A0AA48GY19"/>